<dbReference type="Pfam" id="PF14040">
    <property type="entry name" value="DNase_NucA_NucB"/>
    <property type="match status" value="1"/>
</dbReference>
<dbReference type="EMBL" id="JARVKF010000429">
    <property type="protein sequence ID" value="KAK9414178.1"/>
    <property type="molecule type" value="Genomic_DNA"/>
</dbReference>
<keyword evidence="5" id="KW-1185">Reference proteome</keyword>
<feature type="domain" description="Deoxyribonuclease NucA/NucB" evidence="3">
    <location>
        <begin position="68"/>
        <end position="165"/>
    </location>
</feature>
<evidence type="ECO:0000256" key="2">
    <source>
        <dbReference type="SAM" id="SignalP"/>
    </source>
</evidence>
<feature type="compositionally biased region" description="Polar residues" evidence="1">
    <location>
        <begin position="93"/>
        <end position="105"/>
    </location>
</feature>
<accession>A0ABR2UI52</accession>
<evidence type="ECO:0000313" key="4">
    <source>
        <dbReference type="EMBL" id="KAK9414178.1"/>
    </source>
</evidence>
<evidence type="ECO:0000313" key="5">
    <source>
        <dbReference type="Proteomes" id="UP001408356"/>
    </source>
</evidence>
<reference evidence="4 5" key="1">
    <citation type="journal article" date="2024" name="J. Plant Pathol.">
        <title>Sequence and assembly of the genome of Seiridium unicorne, isolate CBS 538.82, causal agent of cypress canker disease.</title>
        <authorList>
            <person name="Scali E."/>
            <person name="Rocca G.D."/>
            <person name="Danti R."/>
            <person name="Garbelotto M."/>
            <person name="Barberini S."/>
            <person name="Baroncelli R."/>
            <person name="Emiliani G."/>
        </authorList>
    </citation>
    <scope>NUCLEOTIDE SEQUENCE [LARGE SCALE GENOMIC DNA]</scope>
    <source>
        <strain evidence="4 5">BM-138-508</strain>
    </source>
</reference>
<keyword evidence="2" id="KW-0732">Signal</keyword>
<protein>
    <recommendedName>
        <fullName evidence="3">Deoxyribonuclease NucA/NucB domain-containing protein</fullName>
    </recommendedName>
</protein>
<dbReference type="Proteomes" id="UP001408356">
    <property type="component" value="Unassembled WGS sequence"/>
</dbReference>
<organism evidence="4 5">
    <name type="scientific">Seiridium unicorne</name>
    <dbReference type="NCBI Taxonomy" id="138068"/>
    <lineage>
        <taxon>Eukaryota</taxon>
        <taxon>Fungi</taxon>
        <taxon>Dikarya</taxon>
        <taxon>Ascomycota</taxon>
        <taxon>Pezizomycotina</taxon>
        <taxon>Sordariomycetes</taxon>
        <taxon>Xylariomycetidae</taxon>
        <taxon>Amphisphaeriales</taxon>
        <taxon>Sporocadaceae</taxon>
        <taxon>Seiridium</taxon>
    </lineage>
</organism>
<name>A0ABR2UI52_9PEZI</name>
<sequence>MFTSQVTVRQALVLLLSASSVIGNPIAEVNPVAERAALAPRGKKGDKSNPKIAKVSTAGWEDISEEDCYEMLCVTKKITYQRNTSKDKKRQHYTGSGASKTPYKNQHQRDLRGSKIIDDQTISAEEWPPESVEEGGQGAHLLPATSDEQRAQGREFARTYNRGTGDDHINQGDFFTWQFTGNFAPGGFCEAIFVHGIKPGTPEADQFCGKQGPTTRKNKRGTSYKMTDIDQYMTDQTHMGVWNYHQSYKRDEISPSNEARDGTAVEVEKREDAALVEFEKREDAAPVEFEKRQEDADEWGDMCVDLEDGTNSCD</sequence>
<dbReference type="InterPro" id="IPR029476">
    <property type="entry name" value="DNase_NucA_NucB"/>
</dbReference>
<feature type="chain" id="PRO_5046027723" description="Deoxyribonuclease NucA/NucB domain-containing protein" evidence="2">
    <location>
        <begin position="24"/>
        <end position="314"/>
    </location>
</feature>
<evidence type="ECO:0000256" key="1">
    <source>
        <dbReference type="SAM" id="MobiDB-lite"/>
    </source>
</evidence>
<proteinExistence type="predicted"/>
<evidence type="ECO:0000259" key="3">
    <source>
        <dbReference type="Pfam" id="PF14040"/>
    </source>
</evidence>
<feature type="signal peptide" evidence="2">
    <location>
        <begin position="1"/>
        <end position="23"/>
    </location>
</feature>
<feature type="region of interest" description="Disordered" evidence="1">
    <location>
        <begin position="84"/>
        <end position="109"/>
    </location>
</feature>
<comment type="caution">
    <text evidence="4">The sequence shown here is derived from an EMBL/GenBank/DDBJ whole genome shotgun (WGS) entry which is preliminary data.</text>
</comment>
<gene>
    <name evidence="4" type="ORF">SUNI508_02277</name>
</gene>